<evidence type="ECO:0000256" key="3">
    <source>
        <dbReference type="ARBA" id="ARBA00022692"/>
    </source>
</evidence>
<name>A0A2Z3HN43_9CAUL</name>
<feature type="transmembrane region" description="Helical" evidence="6">
    <location>
        <begin position="58"/>
        <end position="79"/>
    </location>
</feature>
<dbReference type="EMBL" id="CP029479">
    <property type="protein sequence ID" value="AWM77137.1"/>
    <property type="molecule type" value="Genomic_DNA"/>
</dbReference>
<evidence type="ECO:0000313" key="9">
    <source>
        <dbReference type="Proteomes" id="UP000247763"/>
    </source>
</evidence>
<proteinExistence type="predicted"/>
<dbReference type="RefSeq" id="WP_110449706.1">
    <property type="nucleotide sequence ID" value="NZ_CP029479.1"/>
</dbReference>
<evidence type="ECO:0000256" key="1">
    <source>
        <dbReference type="ARBA" id="ARBA00004141"/>
    </source>
</evidence>
<gene>
    <name evidence="8" type="ORF">HYN04_04790</name>
</gene>
<organism evidence="8 9">
    <name type="scientific">Phenylobacterium parvum</name>
    <dbReference type="NCBI Taxonomy" id="2201350"/>
    <lineage>
        <taxon>Bacteria</taxon>
        <taxon>Pseudomonadati</taxon>
        <taxon>Pseudomonadota</taxon>
        <taxon>Alphaproteobacteria</taxon>
        <taxon>Caulobacterales</taxon>
        <taxon>Caulobacteraceae</taxon>
        <taxon>Phenylobacterium</taxon>
    </lineage>
</organism>
<dbReference type="AlphaFoldDB" id="A0A2Z3HN43"/>
<feature type="transmembrane region" description="Helical" evidence="6">
    <location>
        <begin position="150"/>
        <end position="171"/>
    </location>
</feature>
<keyword evidence="3 6" id="KW-0812">Transmembrane</keyword>
<evidence type="ECO:0000313" key="8">
    <source>
        <dbReference type="EMBL" id="AWM77137.1"/>
    </source>
</evidence>
<feature type="transmembrane region" description="Helical" evidence="6">
    <location>
        <begin position="237"/>
        <end position="256"/>
    </location>
</feature>
<comment type="subcellular location">
    <subcellularLocation>
        <location evidence="1">Membrane</location>
        <topology evidence="1">Multi-pass membrane protein</topology>
    </subcellularLocation>
</comment>
<evidence type="ECO:0000256" key="4">
    <source>
        <dbReference type="ARBA" id="ARBA00022989"/>
    </source>
</evidence>
<keyword evidence="5 6" id="KW-0472">Membrane</keyword>
<dbReference type="PANTHER" id="PTHR23505">
    <property type="entry name" value="SPINSTER"/>
    <property type="match status" value="1"/>
</dbReference>
<feature type="transmembrane region" description="Helical" evidence="6">
    <location>
        <begin position="20"/>
        <end position="37"/>
    </location>
</feature>
<dbReference type="GO" id="GO:0016020">
    <property type="term" value="C:membrane"/>
    <property type="evidence" value="ECO:0007669"/>
    <property type="project" value="UniProtKB-SubCell"/>
</dbReference>
<evidence type="ECO:0000256" key="6">
    <source>
        <dbReference type="SAM" id="Phobius"/>
    </source>
</evidence>
<feature type="transmembrane region" description="Helical" evidence="6">
    <location>
        <begin position="374"/>
        <end position="398"/>
    </location>
</feature>
<reference evidence="9" key="1">
    <citation type="submission" date="2018-05" db="EMBL/GenBank/DDBJ databases">
        <title>Genome sequencing of Phenylobacterium sp. HYN0004.</title>
        <authorList>
            <person name="Yi H."/>
            <person name="Baek C."/>
        </authorList>
    </citation>
    <scope>NUCLEOTIDE SEQUENCE [LARGE SCALE GENOMIC DNA]</scope>
    <source>
        <strain evidence="9">HYN0004</strain>
    </source>
</reference>
<accession>A0A2Z3HN43</accession>
<dbReference type="InterPro" id="IPR036259">
    <property type="entry name" value="MFS_trans_sf"/>
</dbReference>
<dbReference type="Gene3D" id="1.20.1250.20">
    <property type="entry name" value="MFS general substrate transporter like domains"/>
    <property type="match status" value="1"/>
</dbReference>
<dbReference type="InterPro" id="IPR011701">
    <property type="entry name" value="MFS"/>
</dbReference>
<protein>
    <submittedName>
        <fullName evidence="8">MFS transporter</fullName>
    </submittedName>
</protein>
<dbReference type="SUPFAM" id="SSF103473">
    <property type="entry name" value="MFS general substrate transporter"/>
    <property type="match status" value="1"/>
</dbReference>
<dbReference type="PANTHER" id="PTHR23505:SF79">
    <property type="entry name" value="PROTEIN SPINSTER"/>
    <property type="match status" value="1"/>
</dbReference>
<feature type="transmembrane region" description="Helical" evidence="6">
    <location>
        <begin position="464"/>
        <end position="486"/>
    </location>
</feature>
<keyword evidence="9" id="KW-1185">Reference proteome</keyword>
<sequence length="499" mass="52860">MSTLDAQPQAADRPVYTNSYKSVVLTLLVTAYTFNFIDRTIISTIGQAIKVDLKITDTQLGLLGGLYFALLYTFLGIPIARFAERFNRVNIISAAIVIWSGFTALCGTATSFAMLAAYRFGVGFGEAGLNPPAHSLISDYFEPKKRASALAVYALGIPIGTMLGAVAGGWLAQNFSWRVAFMLVGLPGLVIAIAIKLMIKEPPRGHSEADGGASLAVQPPFSMAGEFREMWAIVKTLFGKWPVLHMILGVTIASFGSYGSGQFVPPYFSRAFGLDYAQVGLITGLVGGISAGIGTLLGGVVTDRLALRSPRWYALTPAIGLAIATPIYIVAYLQPSWQAAALILLVPGIFHYVYLGPTFGVVQNMVETRRRATAAAIMLFFLNLIALGGGPPFTGWVIDHFAQFNFTQGAHHGILASLGQMLGGLGGGESFAQACPGGAAPAGASAALADRCHVSLVEATRSGVIISLCFYLWAGFHYFLGSIGLVKALAEARKGRGED</sequence>
<dbReference type="CDD" id="cd17328">
    <property type="entry name" value="MFS_spinster_like"/>
    <property type="match status" value="1"/>
</dbReference>
<dbReference type="InterPro" id="IPR044770">
    <property type="entry name" value="MFS_spinster-like"/>
</dbReference>
<feature type="transmembrane region" description="Helical" evidence="6">
    <location>
        <begin position="276"/>
        <end position="300"/>
    </location>
</feature>
<keyword evidence="2" id="KW-0813">Transport</keyword>
<dbReference type="PROSITE" id="PS50850">
    <property type="entry name" value="MFS"/>
    <property type="match status" value="1"/>
</dbReference>
<dbReference type="InterPro" id="IPR020846">
    <property type="entry name" value="MFS_dom"/>
</dbReference>
<feature type="transmembrane region" description="Helical" evidence="6">
    <location>
        <begin position="339"/>
        <end position="362"/>
    </location>
</feature>
<feature type="transmembrane region" description="Helical" evidence="6">
    <location>
        <begin position="91"/>
        <end position="118"/>
    </location>
</feature>
<dbReference type="Proteomes" id="UP000247763">
    <property type="component" value="Chromosome"/>
</dbReference>
<dbReference type="OrthoDB" id="7497327at2"/>
<feature type="transmembrane region" description="Helical" evidence="6">
    <location>
        <begin position="177"/>
        <end position="199"/>
    </location>
</feature>
<feature type="domain" description="Major facilitator superfamily (MFS) profile" evidence="7">
    <location>
        <begin position="24"/>
        <end position="431"/>
    </location>
</feature>
<dbReference type="GO" id="GO:0022857">
    <property type="term" value="F:transmembrane transporter activity"/>
    <property type="evidence" value="ECO:0007669"/>
    <property type="project" value="InterPro"/>
</dbReference>
<feature type="transmembrane region" description="Helical" evidence="6">
    <location>
        <begin position="312"/>
        <end position="333"/>
    </location>
</feature>
<dbReference type="KEGG" id="phb:HYN04_04790"/>
<keyword evidence="4 6" id="KW-1133">Transmembrane helix</keyword>
<evidence type="ECO:0000256" key="5">
    <source>
        <dbReference type="ARBA" id="ARBA00023136"/>
    </source>
</evidence>
<evidence type="ECO:0000259" key="7">
    <source>
        <dbReference type="PROSITE" id="PS50850"/>
    </source>
</evidence>
<dbReference type="Pfam" id="PF07690">
    <property type="entry name" value="MFS_1"/>
    <property type="match status" value="1"/>
</dbReference>
<evidence type="ECO:0000256" key="2">
    <source>
        <dbReference type="ARBA" id="ARBA00022448"/>
    </source>
</evidence>